<dbReference type="InterPro" id="IPR037923">
    <property type="entry name" value="HTH-like"/>
</dbReference>
<evidence type="ECO:0000259" key="4">
    <source>
        <dbReference type="PROSITE" id="PS01124"/>
    </source>
</evidence>
<comment type="caution">
    <text evidence="5">The sequence shown here is derived from an EMBL/GenBank/DDBJ whole genome shotgun (WGS) entry which is preliminary data.</text>
</comment>
<dbReference type="EMBL" id="JACRSU010000001">
    <property type="protein sequence ID" value="MBC8539700.1"/>
    <property type="molecule type" value="Genomic_DNA"/>
</dbReference>
<dbReference type="InterPro" id="IPR009057">
    <property type="entry name" value="Homeodomain-like_sf"/>
</dbReference>
<name>A0A926DM95_9FIRM</name>
<evidence type="ECO:0000313" key="5">
    <source>
        <dbReference type="EMBL" id="MBC8539700.1"/>
    </source>
</evidence>
<reference evidence="5" key="1">
    <citation type="submission" date="2020-08" db="EMBL/GenBank/DDBJ databases">
        <title>Genome public.</title>
        <authorList>
            <person name="Liu C."/>
            <person name="Sun Q."/>
        </authorList>
    </citation>
    <scope>NUCLEOTIDE SEQUENCE</scope>
    <source>
        <strain evidence="5">H8</strain>
    </source>
</reference>
<keyword evidence="2" id="KW-0238">DNA-binding</keyword>
<evidence type="ECO:0000313" key="6">
    <source>
        <dbReference type="Proteomes" id="UP000611762"/>
    </source>
</evidence>
<dbReference type="SUPFAM" id="SSF51215">
    <property type="entry name" value="Regulatory protein AraC"/>
    <property type="match status" value="1"/>
</dbReference>
<evidence type="ECO:0000256" key="3">
    <source>
        <dbReference type="ARBA" id="ARBA00023163"/>
    </source>
</evidence>
<protein>
    <submittedName>
        <fullName evidence="5">AraC family transcriptional regulator</fullName>
    </submittedName>
</protein>
<dbReference type="SUPFAM" id="SSF46689">
    <property type="entry name" value="Homeodomain-like"/>
    <property type="match status" value="2"/>
</dbReference>
<dbReference type="PROSITE" id="PS00041">
    <property type="entry name" value="HTH_ARAC_FAMILY_1"/>
    <property type="match status" value="1"/>
</dbReference>
<dbReference type="InterPro" id="IPR020449">
    <property type="entry name" value="Tscrpt_reg_AraC-type_HTH"/>
</dbReference>
<keyword evidence="3" id="KW-0804">Transcription</keyword>
<dbReference type="Pfam" id="PF02311">
    <property type="entry name" value="AraC_binding"/>
    <property type="match status" value="1"/>
</dbReference>
<dbReference type="Gene3D" id="2.60.120.280">
    <property type="entry name" value="Regulatory protein AraC"/>
    <property type="match status" value="1"/>
</dbReference>
<feature type="domain" description="HTH araC/xylS-type" evidence="4">
    <location>
        <begin position="181"/>
        <end position="278"/>
    </location>
</feature>
<dbReference type="PRINTS" id="PR00032">
    <property type="entry name" value="HTHARAC"/>
</dbReference>
<evidence type="ECO:0000256" key="2">
    <source>
        <dbReference type="ARBA" id="ARBA00023125"/>
    </source>
</evidence>
<dbReference type="RefSeq" id="WP_249310912.1">
    <property type="nucleotide sequence ID" value="NZ_JACRSU010000001.1"/>
</dbReference>
<dbReference type="SMART" id="SM00342">
    <property type="entry name" value="HTH_ARAC"/>
    <property type="match status" value="1"/>
</dbReference>
<dbReference type="AlphaFoldDB" id="A0A926DM95"/>
<dbReference type="PANTHER" id="PTHR43280">
    <property type="entry name" value="ARAC-FAMILY TRANSCRIPTIONAL REGULATOR"/>
    <property type="match status" value="1"/>
</dbReference>
<dbReference type="GO" id="GO:0043565">
    <property type="term" value="F:sequence-specific DNA binding"/>
    <property type="evidence" value="ECO:0007669"/>
    <property type="project" value="InterPro"/>
</dbReference>
<dbReference type="InterPro" id="IPR018062">
    <property type="entry name" value="HTH_AraC-typ_CS"/>
</dbReference>
<dbReference type="InterPro" id="IPR003313">
    <property type="entry name" value="AraC-bd"/>
</dbReference>
<dbReference type="Pfam" id="PF12833">
    <property type="entry name" value="HTH_18"/>
    <property type="match status" value="1"/>
</dbReference>
<gene>
    <name evidence="5" type="ORF">H8698_01765</name>
</gene>
<dbReference type="Gene3D" id="1.10.10.60">
    <property type="entry name" value="Homeodomain-like"/>
    <property type="match status" value="2"/>
</dbReference>
<dbReference type="GO" id="GO:0003700">
    <property type="term" value="F:DNA-binding transcription factor activity"/>
    <property type="evidence" value="ECO:0007669"/>
    <property type="project" value="InterPro"/>
</dbReference>
<organism evidence="5 6">
    <name type="scientific">Congzhengia minquanensis</name>
    <dbReference type="NCBI Taxonomy" id="2763657"/>
    <lineage>
        <taxon>Bacteria</taxon>
        <taxon>Bacillati</taxon>
        <taxon>Bacillota</taxon>
        <taxon>Clostridia</taxon>
        <taxon>Eubacteriales</taxon>
        <taxon>Oscillospiraceae</taxon>
        <taxon>Congzhengia</taxon>
    </lineage>
</organism>
<dbReference type="InterPro" id="IPR018060">
    <property type="entry name" value="HTH_AraC"/>
</dbReference>
<dbReference type="Proteomes" id="UP000611762">
    <property type="component" value="Unassembled WGS sequence"/>
</dbReference>
<keyword evidence="1" id="KW-0805">Transcription regulation</keyword>
<proteinExistence type="predicted"/>
<keyword evidence="6" id="KW-1185">Reference proteome</keyword>
<accession>A0A926DM95</accession>
<dbReference type="PROSITE" id="PS01124">
    <property type="entry name" value="HTH_ARAC_FAMILY_2"/>
    <property type="match status" value="1"/>
</dbReference>
<dbReference type="PANTHER" id="PTHR43280:SF2">
    <property type="entry name" value="HTH-TYPE TRANSCRIPTIONAL REGULATOR EXSA"/>
    <property type="match status" value="1"/>
</dbReference>
<sequence>MDNKAYYTDDIDIENGNRCLTDRPLYVNCAGVCSFEVDFSGGHEKGREDFYLMYLCRGELSVAFGGRNCAFKSGQLIIFPPKTPCMYKNKPGTHVDYFWLHFTGTKAEALLENARLPLNRPINVSVDERILSAFQQLFAEFMERDFLFHTSIVSKLVDVCTLFGRAAASLLEENRDGVTLSASLRYIDEHYAKPISVKDLANLEHISCGHFRVLFKQKTGMTPTYYITALRLRNACVLLKQTDLTVKEIALSVGFSDQMYFTRVFTKQFGIPPKAFRR</sequence>
<evidence type="ECO:0000256" key="1">
    <source>
        <dbReference type="ARBA" id="ARBA00023015"/>
    </source>
</evidence>